<dbReference type="Pfam" id="PF13456">
    <property type="entry name" value="RVT_3"/>
    <property type="match status" value="1"/>
</dbReference>
<protein>
    <submittedName>
        <fullName evidence="2">Ribonuclease H</fullName>
    </submittedName>
</protein>
<organism evidence="2 3">
    <name type="scientific">candidate division WWE3 bacterium CG08_land_8_20_14_0_20_40_13</name>
    <dbReference type="NCBI Taxonomy" id="1975084"/>
    <lineage>
        <taxon>Bacteria</taxon>
        <taxon>Katanobacteria</taxon>
    </lineage>
</organism>
<dbReference type="AlphaFoldDB" id="A0A2H0XDM3"/>
<feature type="domain" description="RNase H type-1" evidence="1">
    <location>
        <begin position="1"/>
        <end position="134"/>
    </location>
</feature>
<sequence>MLVHLYTDGGSRGNPGPSAIGFVIYKLDKFNKLDQLDQSGLCIGNTTNNVAEYKALIYALARCQELGAKQVNCFLDSLLVVNQLNGKFKIKDAKLIPLAQKIKTLEKNFEGVSYTYIPREKNRLADSLVNEALNYR</sequence>
<dbReference type="InterPro" id="IPR002156">
    <property type="entry name" value="RNaseH_domain"/>
</dbReference>
<gene>
    <name evidence="2" type="ORF">COT49_02330</name>
</gene>
<dbReference type="GO" id="GO:0004523">
    <property type="term" value="F:RNA-DNA hybrid ribonuclease activity"/>
    <property type="evidence" value="ECO:0007669"/>
    <property type="project" value="InterPro"/>
</dbReference>
<dbReference type="PANTHER" id="PTHR46387:SF2">
    <property type="entry name" value="RIBONUCLEASE HI"/>
    <property type="match status" value="1"/>
</dbReference>
<dbReference type="InterPro" id="IPR036397">
    <property type="entry name" value="RNaseH_sf"/>
</dbReference>
<reference evidence="3" key="1">
    <citation type="submission" date="2017-09" db="EMBL/GenBank/DDBJ databases">
        <title>Depth-based differentiation of microbial function through sediment-hosted aquifers and enrichment of novel symbionts in the deep terrestrial subsurface.</title>
        <authorList>
            <person name="Probst A.J."/>
            <person name="Ladd B."/>
            <person name="Jarett J.K."/>
            <person name="Geller-Mcgrath D.E."/>
            <person name="Sieber C.M.K."/>
            <person name="Emerson J.B."/>
            <person name="Anantharaman K."/>
            <person name="Thomas B.C."/>
            <person name="Malmstrom R."/>
            <person name="Stieglmeier M."/>
            <person name="Klingl A."/>
            <person name="Woyke T."/>
            <person name="Ryan C.M."/>
            <person name="Banfield J.F."/>
        </authorList>
    </citation>
    <scope>NUCLEOTIDE SEQUENCE [LARGE SCALE GENOMIC DNA]</scope>
</reference>
<dbReference type="CDD" id="cd09279">
    <property type="entry name" value="RNase_HI_like"/>
    <property type="match status" value="1"/>
</dbReference>
<accession>A0A2H0XDM3</accession>
<name>A0A2H0XDM3_UNCKA</name>
<proteinExistence type="predicted"/>
<evidence type="ECO:0000313" key="3">
    <source>
        <dbReference type="Proteomes" id="UP000230340"/>
    </source>
</evidence>
<dbReference type="PANTHER" id="PTHR46387">
    <property type="entry name" value="POLYNUCLEOTIDYL TRANSFERASE, RIBONUCLEASE H-LIKE SUPERFAMILY PROTEIN"/>
    <property type="match status" value="1"/>
</dbReference>
<dbReference type="Gene3D" id="3.30.420.10">
    <property type="entry name" value="Ribonuclease H-like superfamily/Ribonuclease H"/>
    <property type="match status" value="1"/>
</dbReference>
<evidence type="ECO:0000259" key="1">
    <source>
        <dbReference type="PROSITE" id="PS50879"/>
    </source>
</evidence>
<dbReference type="EMBL" id="PEYT01000021">
    <property type="protein sequence ID" value="PIS23017.1"/>
    <property type="molecule type" value="Genomic_DNA"/>
</dbReference>
<dbReference type="PROSITE" id="PS50879">
    <property type="entry name" value="RNASE_H_1"/>
    <property type="match status" value="1"/>
</dbReference>
<dbReference type="InterPro" id="IPR012337">
    <property type="entry name" value="RNaseH-like_sf"/>
</dbReference>
<dbReference type="SUPFAM" id="SSF53098">
    <property type="entry name" value="Ribonuclease H-like"/>
    <property type="match status" value="1"/>
</dbReference>
<dbReference type="Proteomes" id="UP000230340">
    <property type="component" value="Unassembled WGS sequence"/>
</dbReference>
<dbReference type="GO" id="GO:0003676">
    <property type="term" value="F:nucleic acid binding"/>
    <property type="evidence" value="ECO:0007669"/>
    <property type="project" value="InterPro"/>
</dbReference>
<comment type="caution">
    <text evidence="2">The sequence shown here is derived from an EMBL/GenBank/DDBJ whole genome shotgun (WGS) entry which is preliminary data.</text>
</comment>
<evidence type="ECO:0000313" key="2">
    <source>
        <dbReference type="EMBL" id="PIS23017.1"/>
    </source>
</evidence>